<gene>
    <name evidence="2" type="ORF">J8J14_02795</name>
</gene>
<protein>
    <submittedName>
        <fullName evidence="2">Cupin domain-containing protein</fullName>
    </submittedName>
</protein>
<dbReference type="PANTHER" id="PTHR36440">
    <property type="entry name" value="PUTATIVE (AFU_ORTHOLOGUE AFUA_8G07350)-RELATED"/>
    <property type="match status" value="1"/>
</dbReference>
<keyword evidence="3" id="KW-1185">Reference proteome</keyword>
<evidence type="ECO:0000313" key="3">
    <source>
        <dbReference type="Proteomes" id="UP000681594"/>
    </source>
</evidence>
<organism evidence="2 3">
    <name type="scientific">Pararoseomonas baculiformis</name>
    <dbReference type="NCBI Taxonomy" id="2820812"/>
    <lineage>
        <taxon>Bacteria</taxon>
        <taxon>Pseudomonadati</taxon>
        <taxon>Pseudomonadota</taxon>
        <taxon>Alphaproteobacteria</taxon>
        <taxon>Acetobacterales</taxon>
        <taxon>Acetobacteraceae</taxon>
        <taxon>Pararoseomonas</taxon>
    </lineage>
</organism>
<dbReference type="InterPro" id="IPR053146">
    <property type="entry name" value="QDO-like"/>
</dbReference>
<dbReference type="InterPro" id="IPR013096">
    <property type="entry name" value="Cupin_2"/>
</dbReference>
<dbReference type="SUPFAM" id="SSF51182">
    <property type="entry name" value="RmlC-like cupins"/>
    <property type="match status" value="1"/>
</dbReference>
<evidence type="ECO:0000313" key="2">
    <source>
        <dbReference type="EMBL" id="MBP0443695.1"/>
    </source>
</evidence>
<reference evidence="2 3" key="1">
    <citation type="submission" date="2021-03" db="EMBL/GenBank/DDBJ databases">
        <authorList>
            <person name="So Y."/>
        </authorList>
    </citation>
    <scope>NUCLEOTIDE SEQUENCE [LARGE SCALE GENOMIC DNA]</scope>
    <source>
        <strain evidence="2 3">SSH11</strain>
    </source>
</reference>
<name>A0ABS4AAX3_9PROT</name>
<dbReference type="Proteomes" id="UP000681594">
    <property type="component" value="Unassembled WGS sequence"/>
</dbReference>
<proteinExistence type="predicted"/>
<dbReference type="InterPro" id="IPR014710">
    <property type="entry name" value="RmlC-like_jellyroll"/>
</dbReference>
<sequence length="180" mass="19151">MSAAIETLMSVARTAELPQPARDSVRVPLAPTGAEPGRMVHLLGMLVTFKATTGETGGAFSLVELALNRGAGMPLHRHVDAESFLVLEGEVEFTIGHETLRRGEGDFVPIPADLPHAFRQVGGRLSRMLSITMPGRAQEGFFLDAGDPVAYWAVPPASGSNFARIVSAGMRHGIVMLPPI</sequence>
<dbReference type="RefSeq" id="WP_209377917.1">
    <property type="nucleotide sequence ID" value="NZ_JAGIZB010000002.1"/>
</dbReference>
<dbReference type="PANTHER" id="PTHR36440:SF1">
    <property type="entry name" value="PUTATIVE (AFU_ORTHOLOGUE AFUA_8G07350)-RELATED"/>
    <property type="match status" value="1"/>
</dbReference>
<dbReference type="Gene3D" id="2.60.120.10">
    <property type="entry name" value="Jelly Rolls"/>
    <property type="match status" value="1"/>
</dbReference>
<dbReference type="InterPro" id="IPR011051">
    <property type="entry name" value="RmlC_Cupin_sf"/>
</dbReference>
<dbReference type="EMBL" id="JAGIZB010000002">
    <property type="protein sequence ID" value="MBP0443695.1"/>
    <property type="molecule type" value="Genomic_DNA"/>
</dbReference>
<feature type="domain" description="Cupin type-2" evidence="1">
    <location>
        <begin position="67"/>
        <end position="131"/>
    </location>
</feature>
<evidence type="ECO:0000259" key="1">
    <source>
        <dbReference type="Pfam" id="PF07883"/>
    </source>
</evidence>
<accession>A0ABS4AAX3</accession>
<dbReference type="Pfam" id="PF07883">
    <property type="entry name" value="Cupin_2"/>
    <property type="match status" value="1"/>
</dbReference>
<comment type="caution">
    <text evidence="2">The sequence shown here is derived from an EMBL/GenBank/DDBJ whole genome shotgun (WGS) entry which is preliminary data.</text>
</comment>